<name>A0A6C0B522_9ZZZZ</name>
<dbReference type="InterPro" id="IPR027417">
    <property type="entry name" value="P-loop_NTPase"/>
</dbReference>
<reference evidence="2" key="1">
    <citation type="journal article" date="2020" name="Nature">
        <title>Giant virus diversity and host interactions through global metagenomics.</title>
        <authorList>
            <person name="Schulz F."/>
            <person name="Roux S."/>
            <person name="Paez-Espino D."/>
            <person name="Jungbluth S."/>
            <person name="Walsh D.A."/>
            <person name="Denef V.J."/>
            <person name="McMahon K.D."/>
            <person name="Konstantinidis K.T."/>
            <person name="Eloe-Fadrosh E.A."/>
            <person name="Kyrpides N.C."/>
            <person name="Woyke T."/>
        </authorList>
    </citation>
    <scope>NUCLEOTIDE SEQUENCE</scope>
    <source>
        <strain evidence="2">GVMAG-M-3300009422-16</strain>
    </source>
</reference>
<dbReference type="GO" id="GO:0005737">
    <property type="term" value="C:cytoplasm"/>
    <property type="evidence" value="ECO:0007669"/>
    <property type="project" value="TreeGrafter"/>
</dbReference>
<feature type="domain" description="Deoxynucleoside kinase" evidence="1">
    <location>
        <begin position="5"/>
        <end position="216"/>
    </location>
</feature>
<dbReference type="Gene3D" id="3.40.50.300">
    <property type="entry name" value="P-loop containing nucleotide triphosphate hydrolases"/>
    <property type="match status" value="1"/>
</dbReference>
<dbReference type="InterPro" id="IPR031314">
    <property type="entry name" value="DNK_dom"/>
</dbReference>
<proteinExistence type="predicted"/>
<dbReference type="SUPFAM" id="SSF52540">
    <property type="entry name" value="P-loop containing nucleoside triphosphate hydrolases"/>
    <property type="match status" value="1"/>
</dbReference>
<accession>A0A6C0B522</accession>
<dbReference type="GO" id="GO:0005524">
    <property type="term" value="F:ATP binding"/>
    <property type="evidence" value="ECO:0007669"/>
    <property type="project" value="InterPro"/>
</dbReference>
<organism evidence="2">
    <name type="scientific">viral metagenome</name>
    <dbReference type="NCBI Taxonomy" id="1070528"/>
    <lineage>
        <taxon>unclassified sequences</taxon>
        <taxon>metagenomes</taxon>
        <taxon>organismal metagenomes</taxon>
    </lineage>
</organism>
<protein>
    <recommendedName>
        <fullName evidence="1">Deoxynucleoside kinase domain-containing protein</fullName>
    </recommendedName>
</protein>
<sequence>MVFIVSIEGNIGSGKSTLLKKVKEYNNNIHHSSNKLIFVQEPVDEWNNIKDASGETIIQKFYANQEEYAFSFQIMAYITRLRKILSAVENNPDAIIISERSLETDKYVFAKMLYDNGKIREIDWVIYNYWFTTFYDKIKTNLIIYVKSSPDICYNRIIERNRLGETIPLTYLKDCDTYHDRYLEKTETTIKIINGNIDINNKSNYQILMKEVLELINV</sequence>
<dbReference type="EMBL" id="MN739058">
    <property type="protein sequence ID" value="QHS86598.1"/>
    <property type="molecule type" value="Genomic_DNA"/>
</dbReference>
<dbReference type="PANTHER" id="PTHR10513">
    <property type="entry name" value="DEOXYNUCLEOSIDE KINASE"/>
    <property type="match status" value="1"/>
</dbReference>
<dbReference type="AlphaFoldDB" id="A0A6C0B522"/>
<dbReference type="Pfam" id="PF01712">
    <property type="entry name" value="dNK"/>
    <property type="match status" value="1"/>
</dbReference>
<dbReference type="InterPro" id="IPR002624">
    <property type="entry name" value="DCK/DGK"/>
</dbReference>
<dbReference type="PIRSF" id="PIRSF000705">
    <property type="entry name" value="DNK"/>
    <property type="match status" value="1"/>
</dbReference>
<dbReference type="PANTHER" id="PTHR10513:SF35">
    <property type="entry name" value="DEOXYADENOSINE KINASE"/>
    <property type="match status" value="1"/>
</dbReference>
<dbReference type="GO" id="GO:0019136">
    <property type="term" value="F:deoxynucleoside kinase activity"/>
    <property type="evidence" value="ECO:0007669"/>
    <property type="project" value="InterPro"/>
</dbReference>
<evidence type="ECO:0000313" key="2">
    <source>
        <dbReference type="EMBL" id="QHS86598.1"/>
    </source>
</evidence>
<dbReference type="InterPro" id="IPR050566">
    <property type="entry name" value="Deoxyribonucleoside_kinase"/>
</dbReference>
<evidence type="ECO:0000259" key="1">
    <source>
        <dbReference type="Pfam" id="PF01712"/>
    </source>
</evidence>